<feature type="region of interest" description="Disordered" evidence="1">
    <location>
        <begin position="43"/>
        <end position="87"/>
    </location>
</feature>
<feature type="compositionally biased region" description="Basic and acidic residues" evidence="1">
    <location>
        <begin position="45"/>
        <end position="87"/>
    </location>
</feature>
<proteinExistence type="predicted"/>
<organism evidence="3">
    <name type="scientific">viral metagenome</name>
    <dbReference type="NCBI Taxonomy" id="1070528"/>
    <lineage>
        <taxon>unclassified sequences</taxon>
        <taxon>metagenomes</taxon>
        <taxon>organismal metagenomes</taxon>
    </lineage>
</organism>
<feature type="transmembrane region" description="Helical" evidence="2">
    <location>
        <begin position="12"/>
        <end position="30"/>
    </location>
</feature>
<evidence type="ECO:0000256" key="2">
    <source>
        <dbReference type="SAM" id="Phobius"/>
    </source>
</evidence>
<name>A0A6C0I9I7_9ZZZZ</name>
<reference evidence="3" key="1">
    <citation type="journal article" date="2020" name="Nature">
        <title>Giant virus diversity and host interactions through global metagenomics.</title>
        <authorList>
            <person name="Schulz F."/>
            <person name="Roux S."/>
            <person name="Paez-Espino D."/>
            <person name="Jungbluth S."/>
            <person name="Walsh D.A."/>
            <person name="Denef V.J."/>
            <person name="McMahon K.D."/>
            <person name="Konstantinidis K.T."/>
            <person name="Eloe-Fadrosh E.A."/>
            <person name="Kyrpides N.C."/>
            <person name="Woyke T."/>
        </authorList>
    </citation>
    <scope>NUCLEOTIDE SEQUENCE</scope>
    <source>
        <strain evidence="3">GVMAG-M-3300023184-51</strain>
    </source>
</reference>
<evidence type="ECO:0000256" key="1">
    <source>
        <dbReference type="SAM" id="MobiDB-lite"/>
    </source>
</evidence>
<keyword evidence="2" id="KW-0472">Membrane</keyword>
<evidence type="ECO:0000313" key="3">
    <source>
        <dbReference type="EMBL" id="QHT89037.1"/>
    </source>
</evidence>
<keyword evidence="2" id="KW-0812">Transmembrane</keyword>
<accession>A0A6C0I9I7</accession>
<keyword evidence="2" id="KW-1133">Transmembrane helix</keyword>
<dbReference type="AlphaFoldDB" id="A0A6C0I9I7"/>
<protein>
    <submittedName>
        <fullName evidence="3">Uncharacterized protein</fullName>
    </submittedName>
</protein>
<sequence>MDISIGSYKCRLEIVLIIIFLLIVLFGHTLCACSTGNLMEGMTSQKKEGMNGPKKEGMNGQKKEGMTSQKKEGYSKKEGLSSKKEGYGPKKSAFSIMEGMLMPKAKPKEGFSNYKTNAGPQFAENGAPDYYIDPSKWGQPSLVYTAGTTPDAGVQSIWDRGKNQKPLNEGEMDFFANTQFKPECCPNTYSNSLGCACISTQQYNTLISRGGNNVPYSEY</sequence>
<dbReference type="EMBL" id="MN740133">
    <property type="protein sequence ID" value="QHT89037.1"/>
    <property type="molecule type" value="Genomic_DNA"/>
</dbReference>